<keyword evidence="1" id="KW-0812">Transmembrane</keyword>
<protein>
    <submittedName>
        <fullName evidence="2">Uncharacterized protein</fullName>
    </submittedName>
</protein>
<gene>
    <name evidence="2" type="ORF">SAMN05444388_11670</name>
</gene>
<organism evidence="2 3">
    <name type="scientific">Flavobacterium johnsoniae</name>
    <name type="common">Cytophaga johnsonae</name>
    <dbReference type="NCBI Taxonomy" id="986"/>
    <lineage>
        <taxon>Bacteria</taxon>
        <taxon>Pseudomonadati</taxon>
        <taxon>Bacteroidota</taxon>
        <taxon>Flavobacteriia</taxon>
        <taxon>Flavobacteriales</taxon>
        <taxon>Flavobacteriaceae</taxon>
        <taxon>Flavobacterium</taxon>
    </lineage>
</organism>
<keyword evidence="1" id="KW-0472">Membrane</keyword>
<reference evidence="2 3" key="1">
    <citation type="submission" date="2016-11" db="EMBL/GenBank/DDBJ databases">
        <authorList>
            <person name="Jaros S."/>
            <person name="Januszkiewicz K."/>
            <person name="Wedrychowicz H."/>
        </authorList>
    </citation>
    <scope>NUCLEOTIDE SEQUENCE [LARGE SCALE GENOMIC DNA]</scope>
    <source>
        <strain evidence="2 3">DSM 6792</strain>
    </source>
</reference>
<accession>A0A1M5VA84</accession>
<keyword evidence="1" id="KW-1133">Transmembrane helix</keyword>
<evidence type="ECO:0000313" key="2">
    <source>
        <dbReference type="EMBL" id="SHH72101.1"/>
    </source>
</evidence>
<evidence type="ECO:0000256" key="1">
    <source>
        <dbReference type="SAM" id="Phobius"/>
    </source>
</evidence>
<sequence>MIINSNLYYCIYNLVQIAAFYETLVLILT</sequence>
<name>A0A1M5VA84_FLAJO</name>
<dbReference type="AlphaFoldDB" id="A0A1M5VA84"/>
<feature type="transmembrane region" description="Helical" evidence="1">
    <location>
        <begin position="6"/>
        <end position="28"/>
    </location>
</feature>
<proteinExistence type="predicted"/>
<dbReference type="EMBL" id="FQWH01000016">
    <property type="protein sequence ID" value="SHH72101.1"/>
    <property type="molecule type" value="Genomic_DNA"/>
</dbReference>
<dbReference type="Proteomes" id="UP000184112">
    <property type="component" value="Unassembled WGS sequence"/>
</dbReference>
<evidence type="ECO:0000313" key="3">
    <source>
        <dbReference type="Proteomes" id="UP000184112"/>
    </source>
</evidence>